<protein>
    <recommendedName>
        <fullName evidence="3">Secreted protein</fullName>
    </recommendedName>
</protein>
<comment type="caution">
    <text evidence="1">The sequence shown here is derived from an EMBL/GenBank/DDBJ whole genome shotgun (WGS) entry which is preliminary data.</text>
</comment>
<evidence type="ECO:0008006" key="3">
    <source>
        <dbReference type="Google" id="ProtNLM"/>
    </source>
</evidence>
<dbReference type="EMBL" id="BAAANQ010000010">
    <property type="protein sequence ID" value="GAA2060701.1"/>
    <property type="molecule type" value="Genomic_DNA"/>
</dbReference>
<evidence type="ECO:0000313" key="2">
    <source>
        <dbReference type="Proteomes" id="UP001403094"/>
    </source>
</evidence>
<name>A0ABN2VEU7_9ACTN</name>
<proteinExistence type="predicted"/>
<accession>A0ABN2VEU7</accession>
<dbReference type="RefSeq" id="WP_346071426.1">
    <property type="nucleotide sequence ID" value="NZ_BAAANQ010000010.1"/>
</dbReference>
<gene>
    <name evidence="1" type="ORF">GCM10009757_43300</name>
</gene>
<keyword evidence="2" id="KW-1185">Reference proteome</keyword>
<reference evidence="1 2" key="1">
    <citation type="journal article" date="2019" name="Int. J. Syst. Evol. Microbiol.">
        <title>The Global Catalogue of Microorganisms (GCM) 10K type strain sequencing project: providing services to taxonomists for standard genome sequencing and annotation.</title>
        <authorList>
            <consortium name="The Broad Institute Genomics Platform"/>
            <consortium name="The Broad Institute Genome Sequencing Center for Infectious Disease"/>
            <person name="Wu L."/>
            <person name="Ma J."/>
        </authorList>
    </citation>
    <scope>NUCLEOTIDE SEQUENCE [LARGE SCALE GENOMIC DNA]</scope>
    <source>
        <strain evidence="1 2">JCM 14549</strain>
    </source>
</reference>
<sequence length="77" mass="8077">MTRPVRHWTQRRTPAVGVIVAGLVVWTLHMVQAAARPVPQPGEHQNGEAGSGCAAELVLSCVGWALGALVEAVRQAG</sequence>
<evidence type="ECO:0000313" key="1">
    <source>
        <dbReference type="EMBL" id="GAA2060701.1"/>
    </source>
</evidence>
<organism evidence="1 2">
    <name type="scientific">Streptomyces cheonanensis</name>
    <dbReference type="NCBI Taxonomy" id="312720"/>
    <lineage>
        <taxon>Bacteria</taxon>
        <taxon>Bacillati</taxon>
        <taxon>Actinomycetota</taxon>
        <taxon>Actinomycetes</taxon>
        <taxon>Kitasatosporales</taxon>
        <taxon>Streptomycetaceae</taxon>
        <taxon>Streptomyces</taxon>
    </lineage>
</organism>
<dbReference type="Proteomes" id="UP001403094">
    <property type="component" value="Unassembled WGS sequence"/>
</dbReference>